<sequence>MQLDDGWVANLDDMFTKLKLNAGDDTFLKNLLLETWIASAKNLGIDDPYNFLLLKLKNHYDDEGLAKFIAAAQKDTSTNSIAVQLKAAQLKYWQSKGLTAEDLFSRLKLNVENGDDFLKNPVVTIWDSYARKTGREDSFDFLLLKLMKHYDDEKLAQLITSAQKEGSVIAKHIKLAQFRRSNRLDAEKKFSDLGLNAGKEDEFLKNPALSTWVSDDVVGRLLVAVGNDEKLSISRAHVEGLLHKKWHQEGKTAEDIFKLLELDKSGNNLFANPFLSNWNSYLRTIDDKDNYKLMLQAVKTQYDDAKFKKMIDQAKNSEFKGNFKGIAILLEKQMRLEKIRAFNPGF</sequence>
<dbReference type="Proteomes" id="UP000704712">
    <property type="component" value="Unassembled WGS sequence"/>
</dbReference>
<reference evidence="1" key="1">
    <citation type="submission" date="2020-03" db="EMBL/GenBank/DDBJ databases">
        <title>Hybrid Assembly of Korean Phytophthora infestans isolates.</title>
        <authorList>
            <person name="Prokchorchik M."/>
            <person name="Lee Y."/>
            <person name="Seo J."/>
            <person name="Cho J.-H."/>
            <person name="Park Y.-E."/>
            <person name="Jang D.-C."/>
            <person name="Im J.-S."/>
            <person name="Choi J.-G."/>
            <person name="Park H.-J."/>
            <person name="Lee G.-B."/>
            <person name="Lee Y.-G."/>
            <person name="Hong S.-Y."/>
            <person name="Cho K."/>
            <person name="Sohn K.H."/>
        </authorList>
    </citation>
    <scope>NUCLEOTIDE SEQUENCE</scope>
    <source>
        <strain evidence="1">KR_2_A2</strain>
    </source>
</reference>
<dbReference type="EMBL" id="JAACNO010000144">
    <property type="protein sequence ID" value="KAF4149639.1"/>
    <property type="molecule type" value="Genomic_DNA"/>
</dbReference>
<name>A0A8S9VEJ7_PHYIN</name>
<gene>
    <name evidence="1" type="ORF">GN958_ATG01167</name>
</gene>
<comment type="caution">
    <text evidence="1">The sequence shown here is derived from an EMBL/GenBank/DDBJ whole genome shotgun (WGS) entry which is preliminary data.</text>
</comment>
<proteinExistence type="predicted"/>
<accession>A0A8S9VEJ7</accession>
<protein>
    <recommendedName>
        <fullName evidence="3">RxLR effector protein</fullName>
    </recommendedName>
</protein>
<evidence type="ECO:0008006" key="3">
    <source>
        <dbReference type="Google" id="ProtNLM"/>
    </source>
</evidence>
<evidence type="ECO:0000313" key="2">
    <source>
        <dbReference type="Proteomes" id="UP000704712"/>
    </source>
</evidence>
<dbReference type="AlphaFoldDB" id="A0A8S9VEJ7"/>
<organism evidence="1 2">
    <name type="scientific">Phytophthora infestans</name>
    <name type="common">Potato late blight agent</name>
    <name type="synonym">Botrytis infestans</name>
    <dbReference type="NCBI Taxonomy" id="4787"/>
    <lineage>
        <taxon>Eukaryota</taxon>
        <taxon>Sar</taxon>
        <taxon>Stramenopiles</taxon>
        <taxon>Oomycota</taxon>
        <taxon>Peronosporomycetes</taxon>
        <taxon>Peronosporales</taxon>
        <taxon>Peronosporaceae</taxon>
        <taxon>Phytophthora</taxon>
    </lineage>
</organism>
<evidence type="ECO:0000313" key="1">
    <source>
        <dbReference type="EMBL" id="KAF4149639.1"/>
    </source>
</evidence>